<evidence type="ECO:0000259" key="2">
    <source>
        <dbReference type="Pfam" id="PF13490"/>
    </source>
</evidence>
<sequence>MVRQDFDGNSDWEDCAPGTITGLMKRLKAERRRKSVVRFGPPVVLTVMLVLVAWNFGGVASSPSLQNPVGEFDFGGVTCSEVQDSMLEFALGELEPVKQDAFTVHFQKCPACRTKLEAMQDSGTPVAASSRVENPADDGESLVVLFAFGTDG</sequence>
<evidence type="ECO:0000256" key="1">
    <source>
        <dbReference type="SAM" id="Phobius"/>
    </source>
</evidence>
<dbReference type="InterPro" id="IPR027383">
    <property type="entry name" value="Znf_put"/>
</dbReference>
<dbReference type="AlphaFoldDB" id="A0A517MI02"/>
<keyword evidence="4" id="KW-1185">Reference proteome</keyword>
<protein>
    <recommendedName>
        <fullName evidence="2">Putative zinc-finger domain-containing protein</fullName>
    </recommendedName>
</protein>
<dbReference type="Gene3D" id="1.10.10.1320">
    <property type="entry name" value="Anti-sigma factor, zinc-finger domain"/>
    <property type="match status" value="1"/>
</dbReference>
<feature type="domain" description="Putative zinc-finger" evidence="2">
    <location>
        <begin position="79"/>
        <end position="113"/>
    </location>
</feature>
<organism evidence="3 4">
    <name type="scientific">Roseimaritima multifibrata</name>
    <dbReference type="NCBI Taxonomy" id="1930274"/>
    <lineage>
        <taxon>Bacteria</taxon>
        <taxon>Pseudomonadati</taxon>
        <taxon>Planctomycetota</taxon>
        <taxon>Planctomycetia</taxon>
        <taxon>Pirellulales</taxon>
        <taxon>Pirellulaceae</taxon>
        <taxon>Roseimaritima</taxon>
    </lineage>
</organism>
<dbReference type="RefSeq" id="WP_145352535.1">
    <property type="nucleotide sequence ID" value="NZ_CP036262.1"/>
</dbReference>
<dbReference type="OrthoDB" id="274497at2"/>
<gene>
    <name evidence="3" type="ORF">FF011L_32920</name>
</gene>
<dbReference type="EMBL" id="CP036262">
    <property type="protein sequence ID" value="QDS94513.1"/>
    <property type="molecule type" value="Genomic_DNA"/>
</dbReference>
<dbReference type="Pfam" id="PF13490">
    <property type="entry name" value="zf-HC2"/>
    <property type="match status" value="1"/>
</dbReference>
<reference evidence="3 4" key="1">
    <citation type="submission" date="2019-02" db="EMBL/GenBank/DDBJ databases">
        <title>Deep-cultivation of Planctomycetes and their phenomic and genomic characterization uncovers novel biology.</title>
        <authorList>
            <person name="Wiegand S."/>
            <person name="Jogler M."/>
            <person name="Boedeker C."/>
            <person name="Pinto D."/>
            <person name="Vollmers J."/>
            <person name="Rivas-Marin E."/>
            <person name="Kohn T."/>
            <person name="Peeters S.H."/>
            <person name="Heuer A."/>
            <person name="Rast P."/>
            <person name="Oberbeckmann S."/>
            <person name="Bunk B."/>
            <person name="Jeske O."/>
            <person name="Meyerdierks A."/>
            <person name="Storesund J.E."/>
            <person name="Kallscheuer N."/>
            <person name="Luecker S."/>
            <person name="Lage O.M."/>
            <person name="Pohl T."/>
            <person name="Merkel B.J."/>
            <person name="Hornburger P."/>
            <person name="Mueller R.-W."/>
            <person name="Bruemmer F."/>
            <person name="Labrenz M."/>
            <person name="Spormann A.M."/>
            <person name="Op den Camp H."/>
            <person name="Overmann J."/>
            <person name="Amann R."/>
            <person name="Jetten M.S.M."/>
            <person name="Mascher T."/>
            <person name="Medema M.H."/>
            <person name="Devos D.P."/>
            <person name="Kaster A.-K."/>
            <person name="Ovreas L."/>
            <person name="Rohde M."/>
            <person name="Galperin M.Y."/>
            <person name="Jogler C."/>
        </authorList>
    </citation>
    <scope>NUCLEOTIDE SEQUENCE [LARGE SCALE GENOMIC DNA]</scope>
    <source>
        <strain evidence="3 4">FF011L</strain>
    </source>
</reference>
<dbReference type="KEGG" id="rml:FF011L_32920"/>
<feature type="transmembrane region" description="Helical" evidence="1">
    <location>
        <begin position="36"/>
        <end position="57"/>
    </location>
</feature>
<keyword evidence="1" id="KW-0812">Transmembrane</keyword>
<keyword evidence="1" id="KW-1133">Transmembrane helix</keyword>
<name>A0A517MI02_9BACT</name>
<keyword evidence="1" id="KW-0472">Membrane</keyword>
<dbReference type="InterPro" id="IPR041916">
    <property type="entry name" value="Anti_sigma_zinc_sf"/>
</dbReference>
<evidence type="ECO:0000313" key="4">
    <source>
        <dbReference type="Proteomes" id="UP000320672"/>
    </source>
</evidence>
<dbReference type="Proteomes" id="UP000320672">
    <property type="component" value="Chromosome"/>
</dbReference>
<accession>A0A517MI02</accession>
<evidence type="ECO:0000313" key="3">
    <source>
        <dbReference type="EMBL" id="QDS94513.1"/>
    </source>
</evidence>
<proteinExistence type="predicted"/>